<keyword evidence="1" id="KW-0812">Transmembrane</keyword>
<dbReference type="KEGG" id="wne:PIG85_00420"/>
<evidence type="ECO:0000313" key="2">
    <source>
        <dbReference type="EMBL" id="WCE46143.1"/>
    </source>
</evidence>
<dbReference type="EMBL" id="CP116394">
    <property type="protein sequence ID" value="WCE46143.1"/>
    <property type="molecule type" value="Genomic_DNA"/>
</dbReference>
<dbReference type="RefSeq" id="WP_004807037.1">
    <property type="nucleotide sequence ID" value="NZ_CP116394.1"/>
</dbReference>
<reference evidence="2" key="1">
    <citation type="submission" date="2023-01" db="EMBL/GenBank/DDBJ databases">
        <title>Comparative Genomic Analysis of the Clinically-Derived Winkia Strain NY0527 Provides Evidence into the Taxonomic Reassignment of Winkia neuii and Characterizes Their Virulence Traits.</title>
        <authorList>
            <person name="Cai X."/>
            <person name="Peng Y."/>
            <person name="Li M."/>
            <person name="Qiu Y."/>
            <person name="Wang Y."/>
            <person name="Xu L."/>
            <person name="Hou Q."/>
        </authorList>
    </citation>
    <scope>NUCLEOTIDE SEQUENCE</scope>
    <source>
        <strain evidence="2">NY0527</strain>
    </source>
</reference>
<name>A0AB38XP84_9ACTO</name>
<protein>
    <submittedName>
        <fullName evidence="2">Uncharacterized protein</fullName>
    </submittedName>
</protein>
<gene>
    <name evidence="2" type="ORF">PIG85_00420</name>
</gene>
<evidence type="ECO:0000313" key="3">
    <source>
        <dbReference type="Proteomes" id="UP001211044"/>
    </source>
</evidence>
<keyword evidence="1" id="KW-0472">Membrane</keyword>
<keyword evidence="1" id="KW-1133">Transmembrane helix</keyword>
<proteinExistence type="predicted"/>
<organism evidence="2 3">
    <name type="scientific">Winkia neuii subsp. anitrata</name>
    <dbReference type="NCBI Taxonomy" id="29318"/>
    <lineage>
        <taxon>Bacteria</taxon>
        <taxon>Bacillati</taxon>
        <taxon>Actinomycetota</taxon>
        <taxon>Actinomycetes</taxon>
        <taxon>Actinomycetales</taxon>
        <taxon>Actinomycetaceae</taxon>
        <taxon>Winkia</taxon>
    </lineage>
</organism>
<dbReference type="AlphaFoldDB" id="A0AB38XP84"/>
<sequence>MYAALWRILPGPTFVKLLEALVLLMGTIAVLFTWVYPWAEKYFNLTGNTVH</sequence>
<accession>A0AB38XP84</accession>
<feature type="transmembrane region" description="Helical" evidence="1">
    <location>
        <begin position="20"/>
        <end position="39"/>
    </location>
</feature>
<evidence type="ECO:0000256" key="1">
    <source>
        <dbReference type="SAM" id="Phobius"/>
    </source>
</evidence>
<dbReference type="Proteomes" id="UP001211044">
    <property type="component" value="Chromosome"/>
</dbReference>